<dbReference type="Pfam" id="PF13812">
    <property type="entry name" value="PPR_3"/>
    <property type="match status" value="1"/>
</dbReference>
<organism evidence="3 4">
    <name type="scientific">Saitoella complicata (strain BCRC 22490 / CBS 7301 / JCM 7358 / NBRC 10748 / NRRL Y-17804)</name>
    <dbReference type="NCBI Taxonomy" id="698492"/>
    <lineage>
        <taxon>Eukaryota</taxon>
        <taxon>Fungi</taxon>
        <taxon>Dikarya</taxon>
        <taxon>Ascomycota</taxon>
        <taxon>Taphrinomycotina</taxon>
        <taxon>Taphrinomycotina incertae sedis</taxon>
        <taxon>Saitoella</taxon>
    </lineage>
</organism>
<feature type="region of interest" description="Disordered" evidence="2">
    <location>
        <begin position="109"/>
        <end position="134"/>
    </location>
</feature>
<feature type="compositionally biased region" description="Basic and acidic residues" evidence="2">
    <location>
        <begin position="1"/>
        <end position="13"/>
    </location>
</feature>
<reference evidence="3 4" key="2">
    <citation type="journal article" date="2014" name="J. Gen. Appl. Microbiol.">
        <title>The early diverging ascomycetous budding yeast Saitoella complicata has three histone deacetylases belonging to the Clr6, Hos2, and Rpd3 lineages.</title>
        <authorList>
            <person name="Nishida H."/>
            <person name="Matsumoto T."/>
            <person name="Kondo S."/>
            <person name="Hamamoto M."/>
            <person name="Yoshikawa H."/>
        </authorList>
    </citation>
    <scope>NUCLEOTIDE SEQUENCE [LARGE SCALE GENOMIC DNA]</scope>
    <source>
        <strain evidence="3 4">NRRL Y-17804</strain>
    </source>
</reference>
<protein>
    <recommendedName>
        <fullName evidence="5">Pentacotripeptide-repeat region of PRORP domain-containing protein</fullName>
    </recommendedName>
</protein>
<keyword evidence="4" id="KW-1185">Reference proteome</keyword>
<dbReference type="GO" id="GO:0005739">
    <property type="term" value="C:mitochondrion"/>
    <property type="evidence" value="ECO:0007669"/>
    <property type="project" value="UniProtKB-ARBA"/>
</dbReference>
<dbReference type="STRING" id="698492.A0A0E9NJL3"/>
<reference evidence="3 4" key="1">
    <citation type="journal article" date="2011" name="J. Gen. Appl. Microbiol.">
        <title>Draft genome sequencing of the enigmatic yeast Saitoella complicata.</title>
        <authorList>
            <person name="Nishida H."/>
            <person name="Hamamoto M."/>
            <person name="Sugiyama J."/>
        </authorList>
    </citation>
    <scope>NUCLEOTIDE SEQUENCE [LARGE SCALE GENOMIC DNA]</scope>
    <source>
        <strain evidence="3 4">NRRL Y-17804</strain>
    </source>
</reference>
<feature type="compositionally biased region" description="Basic and acidic residues" evidence="2">
    <location>
        <begin position="115"/>
        <end position="131"/>
    </location>
</feature>
<sequence>MRHTSDERDKTCKSESPTLNLGQKSNTQRINSTGDQRLEPGNRYNTLSLYHLSRHPRYESVVFFFHSKRGDRDVQMSLISLFTIGKMFIPAQQIRYYVNPVRLGEHGPSFVKARAPPERPKEATADTKDGTDNIPPWALPFASSRIDDVVCASNATWSYDIPPSTAQNDVQKGIEEDEPLSAWLPPVPSSHRDDAVCVSNATLSDDISSSATSEVWPTSRPELGPVSRVATLWQNLAKRRDGSRDYDHENIDHLWHVRDIAEDSEASNRYTTEMIVSKIGSLYRRGQVSMIPALFEEYLQEWKGVPDTHVVMKVINSRMRLGDTHSLGEFVLRLVDRGFIPGTGVYNLLLKTLIKNHNMLAALEFLRVVMIPMGYEDERTYQLLMRGYLQLPIGAKASRKVQDVFNSMQRAGIGIIPSVTTYNILCAAYFRDGDEENARKVLRDMTSRGIQPNVRTYAILIQAEATLGRWEEAKKTFRTLDAMGISGSMHVETYNSLLKAPRQLLQDAEFTEIYEDMKKRGVEPNMNTMIIRLKRLLCLRDMDGVEALFKEMTDMNLQSAQNQRSLSEMFTRLLLHVSKPGTETAFVETLQLYEGIGEESRHLIDHVGQNIVLDCIRRLRGDRRRRPFDVPQRWATTMLRLDYSLQFRSLFLHGSYYQVLKLYEELLSWNVPLTMGVVQILVQGFLRMGREDIALDIVKKNQPATHLDSVVLRCIMISEFVNGKTYPSEEDQTLFVRNLDKILADTNLVTYTAVASTLLKMGQAKMALDVLHRHRKEYPDEKWDLAAYAVLSKAYRAMYDFEGMLGVAAAVLNTDIKPNGQFIRNLKGDLSKATGTMDIATLESTLAKVRAALDERRNQLDDTLTQRMDADLKKLAVGRRGSAPKIPS</sequence>
<feature type="repeat" description="PPR" evidence="1">
    <location>
        <begin position="490"/>
        <end position="524"/>
    </location>
</feature>
<dbReference type="Pfam" id="PF13041">
    <property type="entry name" value="PPR_2"/>
    <property type="match status" value="1"/>
</dbReference>
<evidence type="ECO:0008006" key="5">
    <source>
        <dbReference type="Google" id="ProtNLM"/>
    </source>
</evidence>
<gene>
    <name evidence="3" type="ORF">G7K_4003-t1</name>
</gene>
<evidence type="ECO:0000256" key="1">
    <source>
        <dbReference type="PROSITE-ProRule" id="PRU00708"/>
    </source>
</evidence>
<dbReference type="EMBL" id="BACD03000026">
    <property type="protein sequence ID" value="GAO49866.1"/>
    <property type="molecule type" value="Genomic_DNA"/>
</dbReference>
<feature type="region of interest" description="Disordered" evidence="2">
    <location>
        <begin position="1"/>
        <end position="42"/>
    </location>
</feature>
<dbReference type="InterPro" id="IPR011990">
    <property type="entry name" value="TPR-like_helical_dom_sf"/>
</dbReference>
<comment type="caution">
    <text evidence="3">The sequence shown here is derived from an EMBL/GenBank/DDBJ whole genome shotgun (WGS) entry which is preliminary data.</text>
</comment>
<evidence type="ECO:0000256" key="2">
    <source>
        <dbReference type="SAM" id="MobiDB-lite"/>
    </source>
</evidence>
<evidence type="ECO:0000313" key="3">
    <source>
        <dbReference type="EMBL" id="GAO49866.1"/>
    </source>
</evidence>
<dbReference type="AlphaFoldDB" id="A0A0E9NJL3"/>
<feature type="compositionally biased region" description="Polar residues" evidence="2">
    <location>
        <begin position="14"/>
        <end position="35"/>
    </location>
</feature>
<dbReference type="Proteomes" id="UP000033140">
    <property type="component" value="Unassembled WGS sequence"/>
</dbReference>
<reference evidence="3 4" key="3">
    <citation type="journal article" date="2015" name="Genome Announc.">
        <title>Draft Genome Sequence of the Archiascomycetous Yeast Saitoella complicata.</title>
        <authorList>
            <person name="Yamauchi K."/>
            <person name="Kondo S."/>
            <person name="Hamamoto M."/>
            <person name="Takahashi Y."/>
            <person name="Ogura Y."/>
            <person name="Hayashi T."/>
            <person name="Nishida H."/>
        </authorList>
    </citation>
    <scope>NUCLEOTIDE SEQUENCE [LARGE SCALE GENOMIC DNA]</scope>
    <source>
        <strain evidence="3 4">NRRL Y-17804</strain>
    </source>
</reference>
<feature type="repeat" description="PPR" evidence="1">
    <location>
        <begin position="418"/>
        <end position="452"/>
    </location>
</feature>
<name>A0A0E9NJL3_SAICN</name>
<dbReference type="InterPro" id="IPR002885">
    <property type="entry name" value="PPR_rpt"/>
</dbReference>
<dbReference type="PROSITE" id="PS51375">
    <property type="entry name" value="PPR"/>
    <property type="match status" value="3"/>
</dbReference>
<proteinExistence type="predicted"/>
<dbReference type="NCBIfam" id="TIGR00756">
    <property type="entry name" value="PPR"/>
    <property type="match status" value="1"/>
</dbReference>
<dbReference type="Gene3D" id="1.25.40.10">
    <property type="entry name" value="Tetratricopeptide repeat domain"/>
    <property type="match status" value="4"/>
</dbReference>
<evidence type="ECO:0000313" key="4">
    <source>
        <dbReference type="Proteomes" id="UP000033140"/>
    </source>
</evidence>
<feature type="repeat" description="PPR" evidence="1">
    <location>
        <begin position="453"/>
        <end position="487"/>
    </location>
</feature>
<dbReference type="PANTHER" id="PTHR47938">
    <property type="entry name" value="RESPIRATORY COMPLEX I CHAPERONE (CIA84), PUTATIVE (AFU_ORTHOLOGUE AFUA_2G06020)-RELATED"/>
    <property type="match status" value="1"/>
</dbReference>
<dbReference type="PANTHER" id="PTHR47938:SF35">
    <property type="entry name" value="PENTATRICOPEPTIDE REPEAT-CONTAINING PROTEIN 4, MITOCHONDRIAL-RELATED"/>
    <property type="match status" value="1"/>
</dbReference>
<accession>A0A0E9NJL3</accession>
<dbReference type="GO" id="GO:0003729">
    <property type="term" value="F:mRNA binding"/>
    <property type="evidence" value="ECO:0007669"/>
    <property type="project" value="TreeGrafter"/>
</dbReference>